<dbReference type="InterPro" id="IPR008972">
    <property type="entry name" value="Cupredoxin"/>
</dbReference>
<feature type="signal peptide" evidence="1">
    <location>
        <begin position="1"/>
        <end position="24"/>
    </location>
</feature>
<keyword evidence="4" id="KW-1185">Reference proteome</keyword>
<feature type="domain" description="EfeO-type cupredoxin-like" evidence="2">
    <location>
        <begin position="16"/>
        <end position="102"/>
    </location>
</feature>
<evidence type="ECO:0000313" key="4">
    <source>
        <dbReference type="Proteomes" id="UP001141619"/>
    </source>
</evidence>
<dbReference type="PANTHER" id="PTHR36507:SF1">
    <property type="entry name" value="BLL1555 PROTEIN"/>
    <property type="match status" value="1"/>
</dbReference>
<gene>
    <name evidence="3" type="ORF">NYP16_03000</name>
</gene>
<protein>
    <submittedName>
        <fullName evidence="3">Cupredoxin domain-containing protein</fullName>
    </submittedName>
</protein>
<feature type="chain" id="PRO_5040798729" evidence="1">
    <location>
        <begin position="25"/>
        <end position="107"/>
    </location>
</feature>
<dbReference type="Pfam" id="PF13473">
    <property type="entry name" value="Cupredoxin_1"/>
    <property type="match status" value="1"/>
</dbReference>
<reference evidence="3" key="1">
    <citation type="submission" date="2022-08" db="EMBL/GenBank/DDBJ databases">
        <authorList>
            <person name="Vandamme P."/>
            <person name="Hettiarachchi A."/>
            <person name="Peeters C."/>
            <person name="Cnockaert M."/>
            <person name="Carlier A."/>
        </authorList>
    </citation>
    <scope>NUCLEOTIDE SEQUENCE</scope>
    <source>
        <strain evidence="3">LMG 31809</strain>
    </source>
</reference>
<accession>A0A9X3TWE2</accession>
<evidence type="ECO:0000256" key="1">
    <source>
        <dbReference type="SAM" id="SignalP"/>
    </source>
</evidence>
<keyword evidence="1" id="KW-0732">Signal</keyword>
<organism evidence="3 4">
    <name type="scientific">Govanella unica</name>
    <dbReference type="NCBI Taxonomy" id="2975056"/>
    <lineage>
        <taxon>Bacteria</taxon>
        <taxon>Pseudomonadati</taxon>
        <taxon>Pseudomonadota</taxon>
        <taxon>Alphaproteobacteria</taxon>
        <taxon>Emcibacterales</taxon>
        <taxon>Govanellaceae</taxon>
        <taxon>Govanella</taxon>
    </lineage>
</organism>
<dbReference type="InterPro" id="IPR028096">
    <property type="entry name" value="EfeO_Cupredoxin"/>
</dbReference>
<dbReference type="SUPFAM" id="SSF49503">
    <property type="entry name" value="Cupredoxins"/>
    <property type="match status" value="1"/>
</dbReference>
<name>A0A9X3TWE2_9PROT</name>
<evidence type="ECO:0000259" key="2">
    <source>
        <dbReference type="Pfam" id="PF13473"/>
    </source>
</evidence>
<dbReference type="Proteomes" id="UP001141619">
    <property type="component" value="Unassembled WGS sequence"/>
</dbReference>
<dbReference type="AlphaFoldDB" id="A0A9X3TWE2"/>
<evidence type="ECO:0000313" key="3">
    <source>
        <dbReference type="EMBL" id="MDA5192927.1"/>
    </source>
</evidence>
<dbReference type="Gene3D" id="2.60.40.420">
    <property type="entry name" value="Cupredoxins - blue copper proteins"/>
    <property type="match status" value="1"/>
</dbReference>
<sequence length="107" mass="11539">MSLKPALMGVLVVLTGLMSLSAKAETIEIVMDNIAYAPTERSAAVGDTIKWVNKDIVAHTATARNGDWNVVIAPGKTATLRLKNPGAVDYYCRFHPNMTGRLSIVPK</sequence>
<dbReference type="InterPro" id="IPR052721">
    <property type="entry name" value="ET_Amicyanin"/>
</dbReference>
<reference evidence="3" key="2">
    <citation type="journal article" date="2023" name="Syst. Appl. Microbiol.">
        <title>Govania unica gen. nov., sp. nov., a rare biosphere bacterium that represents a novel family in the class Alphaproteobacteria.</title>
        <authorList>
            <person name="Vandamme P."/>
            <person name="Peeters C."/>
            <person name="Hettiarachchi A."/>
            <person name="Cnockaert M."/>
            <person name="Carlier A."/>
        </authorList>
    </citation>
    <scope>NUCLEOTIDE SEQUENCE</scope>
    <source>
        <strain evidence="3">LMG 31809</strain>
    </source>
</reference>
<proteinExistence type="predicted"/>
<dbReference type="EMBL" id="JANWOI010000001">
    <property type="protein sequence ID" value="MDA5192927.1"/>
    <property type="molecule type" value="Genomic_DNA"/>
</dbReference>
<dbReference type="RefSeq" id="WP_274942628.1">
    <property type="nucleotide sequence ID" value="NZ_JANWOI010000001.1"/>
</dbReference>
<dbReference type="PANTHER" id="PTHR36507">
    <property type="entry name" value="BLL1555 PROTEIN"/>
    <property type="match status" value="1"/>
</dbReference>
<comment type="caution">
    <text evidence="3">The sequence shown here is derived from an EMBL/GenBank/DDBJ whole genome shotgun (WGS) entry which is preliminary data.</text>
</comment>